<dbReference type="InterPro" id="IPR051320">
    <property type="entry name" value="Viral_Replic_Matur_Polypro"/>
</dbReference>
<evidence type="ECO:0000313" key="2">
    <source>
        <dbReference type="Proteomes" id="UP000035680"/>
    </source>
</evidence>
<reference evidence="2" key="1">
    <citation type="submission" date="2014-07" db="EMBL/GenBank/DDBJ databases">
        <authorList>
            <person name="Martin A.A"/>
            <person name="De Silva N."/>
        </authorList>
    </citation>
    <scope>NUCLEOTIDE SEQUENCE</scope>
</reference>
<dbReference type="Proteomes" id="UP000035680">
    <property type="component" value="Unassembled WGS sequence"/>
</dbReference>
<protein>
    <submittedName>
        <fullName evidence="3">Reverse transcriptase domain-containing protein</fullName>
    </submittedName>
</protein>
<dbReference type="Pfam" id="PF17919">
    <property type="entry name" value="RT_RNaseH_2"/>
    <property type="match status" value="1"/>
</dbReference>
<feature type="domain" description="Reverse transcriptase" evidence="1">
    <location>
        <begin position="1"/>
        <end position="67"/>
    </location>
</feature>
<dbReference type="WBParaSite" id="SVE_1661300.1">
    <property type="protein sequence ID" value="SVE_1661300.1"/>
    <property type="gene ID" value="SVE_1661300"/>
</dbReference>
<dbReference type="CDD" id="cd09274">
    <property type="entry name" value="RNase_HI_RT_Ty3"/>
    <property type="match status" value="1"/>
</dbReference>
<dbReference type="Pfam" id="PF00078">
    <property type="entry name" value="RVT_1"/>
    <property type="match status" value="1"/>
</dbReference>
<dbReference type="PANTHER" id="PTHR33064">
    <property type="entry name" value="POL PROTEIN"/>
    <property type="match status" value="1"/>
</dbReference>
<dbReference type="InterPro" id="IPR043502">
    <property type="entry name" value="DNA/RNA_pol_sf"/>
</dbReference>
<dbReference type="PANTHER" id="PTHR33064:SF37">
    <property type="entry name" value="RIBONUCLEASE H"/>
    <property type="match status" value="1"/>
</dbReference>
<dbReference type="InterPro" id="IPR043128">
    <property type="entry name" value="Rev_trsase/Diguanyl_cyclase"/>
</dbReference>
<organism evidence="2 3">
    <name type="scientific">Strongyloides venezuelensis</name>
    <name type="common">Threadworm</name>
    <dbReference type="NCBI Taxonomy" id="75913"/>
    <lineage>
        <taxon>Eukaryota</taxon>
        <taxon>Metazoa</taxon>
        <taxon>Ecdysozoa</taxon>
        <taxon>Nematoda</taxon>
        <taxon>Chromadorea</taxon>
        <taxon>Rhabditida</taxon>
        <taxon>Tylenchina</taxon>
        <taxon>Panagrolaimomorpha</taxon>
        <taxon>Strongyloidoidea</taxon>
        <taxon>Strongyloididae</taxon>
        <taxon>Strongyloides</taxon>
    </lineage>
</organism>
<sequence length="314" mass="36148">MDELFLPLKPKVQIYIDDILLISRGNEGEHRDLICKFFDIANRYQLKISLEKSQFFAKNIQFLGFDISSSGIKPSSNNVSTLMKRKVPKTMKELYSFIQACGYYRRFIPRYSKFCETLYDKCKGRNKLITLSENDLLAYNHLKEFLINAPKLAHPNTTGQFILTTDASNNTIGCTLSQIQNNVEKPIAYFSQKHKKTVRACAPTYLELYAISRSLHHFKYLLTGCKILIRSDHKPLLHISNSEDKKYIELLEDINQYDCTITYIPGEANTLSDYLSRINHDDSDDGDSKEPDCNVLTMVTNIRETEGDAQQIIK</sequence>
<dbReference type="Gene3D" id="3.30.70.270">
    <property type="match status" value="2"/>
</dbReference>
<dbReference type="STRING" id="75913.A0A0K0FW58"/>
<dbReference type="SUPFAM" id="SSF56672">
    <property type="entry name" value="DNA/RNA polymerases"/>
    <property type="match status" value="1"/>
</dbReference>
<accession>A0A0K0FW58</accession>
<name>A0A0K0FW58_STRVS</name>
<proteinExistence type="predicted"/>
<evidence type="ECO:0000313" key="3">
    <source>
        <dbReference type="WBParaSite" id="SVE_1661300.1"/>
    </source>
</evidence>
<reference evidence="3" key="2">
    <citation type="submission" date="2015-08" db="UniProtKB">
        <authorList>
            <consortium name="WormBaseParasite"/>
        </authorList>
    </citation>
    <scope>IDENTIFICATION</scope>
</reference>
<evidence type="ECO:0000259" key="1">
    <source>
        <dbReference type="PROSITE" id="PS50878"/>
    </source>
</evidence>
<keyword evidence="2" id="KW-1185">Reference proteome</keyword>
<dbReference type="InterPro" id="IPR000477">
    <property type="entry name" value="RT_dom"/>
</dbReference>
<dbReference type="AlphaFoldDB" id="A0A0K0FW58"/>
<dbReference type="PROSITE" id="PS50878">
    <property type="entry name" value="RT_POL"/>
    <property type="match status" value="1"/>
</dbReference>
<dbReference type="InterPro" id="IPR041577">
    <property type="entry name" value="RT_RNaseH_2"/>
</dbReference>